<dbReference type="PROSITE" id="PS01234">
    <property type="entry name" value="GATB"/>
    <property type="match status" value="1"/>
</dbReference>
<evidence type="ECO:0000256" key="3">
    <source>
        <dbReference type="ARBA" id="ARBA00022598"/>
    </source>
</evidence>
<dbReference type="AlphaFoldDB" id="A0A1G2FPH8"/>
<dbReference type="NCBIfam" id="NF004012">
    <property type="entry name" value="PRK05477.1-2"/>
    <property type="match status" value="1"/>
</dbReference>
<dbReference type="InterPro" id="IPR042114">
    <property type="entry name" value="GatB_C_1"/>
</dbReference>
<dbReference type="EMBL" id="MHNF01000059">
    <property type="protein sequence ID" value="OGZ39431.1"/>
    <property type="molecule type" value="Genomic_DNA"/>
</dbReference>
<dbReference type="SUPFAM" id="SSF55931">
    <property type="entry name" value="Glutamine synthetase/guanido kinase"/>
    <property type="match status" value="1"/>
</dbReference>
<proteinExistence type="inferred from homology"/>
<reference evidence="12 13" key="1">
    <citation type="journal article" date="2016" name="Nat. Commun.">
        <title>Thousands of microbial genomes shed light on interconnected biogeochemical processes in an aquifer system.</title>
        <authorList>
            <person name="Anantharaman K."/>
            <person name="Brown C.T."/>
            <person name="Hug L.A."/>
            <person name="Sharon I."/>
            <person name="Castelle C.J."/>
            <person name="Probst A.J."/>
            <person name="Thomas B.C."/>
            <person name="Singh A."/>
            <person name="Wilkins M.J."/>
            <person name="Karaoz U."/>
            <person name="Brodie E.L."/>
            <person name="Williams K.H."/>
            <person name="Hubbard S.S."/>
            <person name="Banfield J.F."/>
        </authorList>
    </citation>
    <scope>NUCLEOTIDE SEQUENCE [LARGE SCALE GENOMIC DNA]</scope>
</reference>
<dbReference type="InterPro" id="IPR004413">
    <property type="entry name" value="GatB"/>
</dbReference>
<keyword evidence="4 10" id="KW-0547">Nucleotide-binding</keyword>
<dbReference type="InterPro" id="IPR014746">
    <property type="entry name" value="Gln_synth/guanido_kin_cat_dom"/>
</dbReference>
<evidence type="ECO:0000313" key="12">
    <source>
        <dbReference type="EMBL" id="OGZ39431.1"/>
    </source>
</evidence>
<dbReference type="InterPro" id="IPR018027">
    <property type="entry name" value="Asn/Gln_amidotransferase"/>
</dbReference>
<organism evidence="12 13">
    <name type="scientific">Candidatus Portnoybacteria bacterium RIFCSPLOWO2_02_FULL_39_11</name>
    <dbReference type="NCBI Taxonomy" id="1802001"/>
    <lineage>
        <taxon>Bacteria</taxon>
        <taxon>Candidatus Portnoyibacteriota</taxon>
    </lineage>
</organism>
<evidence type="ECO:0000256" key="4">
    <source>
        <dbReference type="ARBA" id="ARBA00022741"/>
    </source>
</evidence>
<dbReference type="Gene3D" id="1.10.10.410">
    <property type="match status" value="1"/>
</dbReference>
<dbReference type="Pfam" id="PF02637">
    <property type="entry name" value="GatB_Yqey"/>
    <property type="match status" value="1"/>
</dbReference>
<keyword evidence="3 10" id="KW-0436">Ligase</keyword>
<evidence type="ECO:0000256" key="5">
    <source>
        <dbReference type="ARBA" id="ARBA00022840"/>
    </source>
</evidence>
<evidence type="ECO:0000256" key="10">
    <source>
        <dbReference type="HAMAP-Rule" id="MF_00121"/>
    </source>
</evidence>
<comment type="subunit">
    <text evidence="2 10">Heterotrimer of A, B and C subunits.</text>
</comment>
<comment type="caution">
    <text evidence="12">The sequence shown here is derived from an EMBL/GenBank/DDBJ whole genome shotgun (WGS) entry which is preliminary data.</text>
</comment>
<dbReference type="InterPro" id="IPR003789">
    <property type="entry name" value="Asn/Gln_tRNA_amidoTrase-B-like"/>
</dbReference>
<name>A0A1G2FPH8_9BACT</name>
<dbReference type="PANTHER" id="PTHR11659">
    <property type="entry name" value="GLUTAMYL-TRNA GLN AMIDOTRANSFERASE SUBUNIT B MITOCHONDRIAL AND PROKARYOTIC PET112-RELATED"/>
    <property type="match status" value="1"/>
</dbReference>
<dbReference type="InterPro" id="IPR006075">
    <property type="entry name" value="Asn/Gln-tRNA_Trfase_suB/E_cat"/>
</dbReference>
<dbReference type="GO" id="GO:0050567">
    <property type="term" value="F:glutaminyl-tRNA synthase (glutamine-hydrolyzing) activity"/>
    <property type="evidence" value="ECO:0007669"/>
    <property type="project" value="UniProtKB-UniRule"/>
</dbReference>
<feature type="domain" description="Asn/Gln amidotransferase" evidence="11">
    <location>
        <begin position="341"/>
        <end position="502"/>
    </location>
</feature>
<dbReference type="NCBIfam" id="TIGR00133">
    <property type="entry name" value="gatB"/>
    <property type="match status" value="1"/>
</dbReference>
<accession>A0A1G2FPH8</accession>
<dbReference type="GO" id="GO:0050566">
    <property type="term" value="F:asparaginyl-tRNA synthase (glutamine-hydrolyzing) activity"/>
    <property type="evidence" value="ECO:0007669"/>
    <property type="project" value="RHEA"/>
</dbReference>
<dbReference type="SMART" id="SM00845">
    <property type="entry name" value="GatB_Yqey"/>
    <property type="match status" value="1"/>
</dbReference>
<evidence type="ECO:0000256" key="8">
    <source>
        <dbReference type="ARBA" id="ARBA00047380"/>
    </source>
</evidence>
<protein>
    <recommendedName>
        <fullName evidence="10">Aspartyl/glutamyl-tRNA(Asn/Gln) amidotransferase subunit B</fullName>
        <shortName evidence="10">Asp/Glu-ADT subunit B</shortName>
        <ecNumber evidence="10">6.3.5.-</ecNumber>
    </recommendedName>
</protein>
<dbReference type="FunFam" id="1.10.10.410:FF:000001">
    <property type="entry name" value="Aspartyl/glutamyl-tRNA(Asn/Gln) amidotransferase subunit B"/>
    <property type="match status" value="1"/>
</dbReference>
<dbReference type="InterPro" id="IPR023168">
    <property type="entry name" value="GatB_Yqey_C_2"/>
</dbReference>
<evidence type="ECO:0000256" key="1">
    <source>
        <dbReference type="ARBA" id="ARBA00005306"/>
    </source>
</evidence>
<dbReference type="Pfam" id="PF02934">
    <property type="entry name" value="GatB_N"/>
    <property type="match status" value="1"/>
</dbReference>
<keyword evidence="5 10" id="KW-0067">ATP-binding</keyword>
<dbReference type="HAMAP" id="MF_00121">
    <property type="entry name" value="GatB"/>
    <property type="match status" value="1"/>
</dbReference>
<evidence type="ECO:0000256" key="2">
    <source>
        <dbReference type="ARBA" id="ARBA00011123"/>
    </source>
</evidence>
<dbReference type="EC" id="6.3.5.-" evidence="10"/>
<dbReference type="Gene3D" id="1.10.150.380">
    <property type="entry name" value="GatB domain, N-terminal subdomain"/>
    <property type="match status" value="1"/>
</dbReference>
<dbReference type="PANTHER" id="PTHR11659:SF4">
    <property type="entry name" value="ASPARTYL_GLUTAMYL-TRNA(GLN) AMIDOTRANSFERASE SUBUNIT B_E CATALYTIC DOMAIN-CONTAINING PROTEIN"/>
    <property type="match status" value="1"/>
</dbReference>
<gene>
    <name evidence="10" type="primary">gatB</name>
    <name evidence="12" type="ORF">A3B04_02245</name>
</gene>
<evidence type="ECO:0000256" key="7">
    <source>
        <dbReference type="ARBA" id="ARBA00024799"/>
    </source>
</evidence>
<comment type="catalytic activity">
    <reaction evidence="8 10">
        <text>L-aspartyl-tRNA(Asn) + L-glutamine + ATP + H2O = L-asparaginyl-tRNA(Asn) + L-glutamate + ADP + phosphate + 2 H(+)</text>
        <dbReference type="Rhea" id="RHEA:14513"/>
        <dbReference type="Rhea" id="RHEA-COMP:9674"/>
        <dbReference type="Rhea" id="RHEA-COMP:9677"/>
        <dbReference type="ChEBI" id="CHEBI:15377"/>
        <dbReference type="ChEBI" id="CHEBI:15378"/>
        <dbReference type="ChEBI" id="CHEBI:29985"/>
        <dbReference type="ChEBI" id="CHEBI:30616"/>
        <dbReference type="ChEBI" id="CHEBI:43474"/>
        <dbReference type="ChEBI" id="CHEBI:58359"/>
        <dbReference type="ChEBI" id="CHEBI:78515"/>
        <dbReference type="ChEBI" id="CHEBI:78516"/>
        <dbReference type="ChEBI" id="CHEBI:456216"/>
    </reaction>
</comment>
<keyword evidence="6 10" id="KW-0648">Protein biosynthesis</keyword>
<dbReference type="NCBIfam" id="NF004014">
    <property type="entry name" value="PRK05477.1-4"/>
    <property type="match status" value="1"/>
</dbReference>
<dbReference type="GO" id="GO:0006412">
    <property type="term" value="P:translation"/>
    <property type="evidence" value="ECO:0007669"/>
    <property type="project" value="UniProtKB-UniRule"/>
</dbReference>
<dbReference type="InterPro" id="IPR017958">
    <property type="entry name" value="Gln-tRNA_amidoTrfase_suB_CS"/>
</dbReference>
<evidence type="ECO:0000256" key="9">
    <source>
        <dbReference type="ARBA" id="ARBA00047913"/>
    </source>
</evidence>
<dbReference type="InterPro" id="IPR017959">
    <property type="entry name" value="Asn/Gln-tRNA_amidoTrfase_suB/E"/>
</dbReference>
<dbReference type="Proteomes" id="UP000177126">
    <property type="component" value="Unassembled WGS sequence"/>
</dbReference>
<evidence type="ECO:0000256" key="6">
    <source>
        <dbReference type="ARBA" id="ARBA00022917"/>
    </source>
</evidence>
<comment type="function">
    <text evidence="7 10">Allows the formation of correctly charged Asn-tRNA(Asn) or Gln-tRNA(Gln) through the transamidation of misacylated Asp-tRNA(Asn) or Glu-tRNA(Gln) in organisms which lack either or both of asparaginyl-tRNA or glutaminyl-tRNA synthetases. The reaction takes place in the presence of glutamine and ATP through an activated phospho-Asp-tRNA(Asn) or phospho-Glu-tRNA(Gln).</text>
</comment>
<evidence type="ECO:0000313" key="13">
    <source>
        <dbReference type="Proteomes" id="UP000177126"/>
    </source>
</evidence>
<comment type="catalytic activity">
    <reaction evidence="9 10">
        <text>L-glutamyl-tRNA(Gln) + L-glutamine + ATP + H2O = L-glutaminyl-tRNA(Gln) + L-glutamate + ADP + phosphate + H(+)</text>
        <dbReference type="Rhea" id="RHEA:17521"/>
        <dbReference type="Rhea" id="RHEA-COMP:9681"/>
        <dbReference type="Rhea" id="RHEA-COMP:9684"/>
        <dbReference type="ChEBI" id="CHEBI:15377"/>
        <dbReference type="ChEBI" id="CHEBI:15378"/>
        <dbReference type="ChEBI" id="CHEBI:29985"/>
        <dbReference type="ChEBI" id="CHEBI:30616"/>
        <dbReference type="ChEBI" id="CHEBI:43474"/>
        <dbReference type="ChEBI" id="CHEBI:58359"/>
        <dbReference type="ChEBI" id="CHEBI:78520"/>
        <dbReference type="ChEBI" id="CHEBI:78521"/>
        <dbReference type="ChEBI" id="CHEBI:456216"/>
    </reaction>
</comment>
<sequence length="505" mass="56161">MSYYESTIGLEIHVELKTKSKMFCSCPNGLGLESEPNVDICPVCSGQPGALPVINEEAVHMVLKAGLALNGKIGDTSKFDRKNYFYPDLPKGYQISQYDRPLVEGGYLDVGENNAKSRVRITRIHLEEDTGKLVHPKSVDYSLVDLNRAGVPLMELVTEPDIKSGAQARKFCQELQLIFRYLGISDADMERGQMRCEVNISLREIADKRGIGTRNDAENKLGTKVEIKNLNSFKVVEKSIDYEIKRQTKALEAGEKIIQETRGWDDIAGETFSQRAKEEAHDYRYFPEPDLPPLAGLVVLSEELKKEIPELPQGRRERFVKEYNLSVADAETFIVNFELGNYFEKVVSEIKDWAEDAEPKIDTGKAVKLAGNYLITELQKLIYQSGAAFTSIKITPENFAEFIKITVQGVVSSSGAQTILAEMFATGADPSHIIKEKDLSQVSDEEELNAAVLEAISANPGPVADYKKGKQNSLMFLVGKVMAATKGKANPQIVIQILRGELEKK</sequence>
<dbReference type="SUPFAM" id="SSF89095">
    <property type="entry name" value="GatB/YqeY motif"/>
    <property type="match status" value="1"/>
</dbReference>
<comment type="similarity">
    <text evidence="1 10">Belongs to the GatB/GatE family. GatB subfamily.</text>
</comment>
<dbReference type="GO" id="GO:0005524">
    <property type="term" value="F:ATP binding"/>
    <property type="evidence" value="ECO:0007669"/>
    <property type="project" value="UniProtKB-KW"/>
</dbReference>
<evidence type="ECO:0000259" key="11">
    <source>
        <dbReference type="SMART" id="SM00845"/>
    </source>
</evidence>